<feature type="region of interest" description="Disordered" evidence="1">
    <location>
        <begin position="19"/>
        <end position="39"/>
    </location>
</feature>
<proteinExistence type="predicted"/>
<dbReference type="Proteomes" id="UP000009881">
    <property type="component" value="Unassembled WGS sequence"/>
</dbReference>
<accession>K9H4W1</accession>
<evidence type="ECO:0000256" key="1">
    <source>
        <dbReference type="SAM" id="MobiDB-lite"/>
    </source>
</evidence>
<comment type="caution">
    <text evidence="2">The sequence shown here is derived from an EMBL/GenBank/DDBJ whole genome shotgun (WGS) entry which is preliminary data.</text>
</comment>
<name>K9H4W1_9PROT</name>
<protein>
    <submittedName>
        <fullName evidence="2">Uncharacterized protein</fullName>
    </submittedName>
</protein>
<dbReference type="AlphaFoldDB" id="K9H4W1"/>
<sequence>MGPKGPLFFVSATRHRRTHWTRQHPWTCRPASQPSSSPR</sequence>
<organism evidence="2 3">
    <name type="scientific">Caenispirillum salinarum AK4</name>
    <dbReference type="NCBI Taxonomy" id="1238182"/>
    <lineage>
        <taxon>Bacteria</taxon>
        <taxon>Pseudomonadati</taxon>
        <taxon>Pseudomonadota</taxon>
        <taxon>Alphaproteobacteria</taxon>
        <taxon>Rhodospirillales</taxon>
        <taxon>Novispirillaceae</taxon>
        <taxon>Caenispirillum</taxon>
    </lineage>
</organism>
<evidence type="ECO:0000313" key="2">
    <source>
        <dbReference type="EMBL" id="EKV32109.1"/>
    </source>
</evidence>
<reference evidence="2 3" key="1">
    <citation type="journal article" date="2013" name="Genome Announc.">
        <title>Draft Genome Sequence of an Alphaproteobacterium, Caenispirillum salinarum AK4(T), Isolated from a Solar Saltern.</title>
        <authorList>
            <person name="Khatri I."/>
            <person name="Singh A."/>
            <person name="Korpole S."/>
            <person name="Pinnaka A.K."/>
            <person name="Subramanian S."/>
        </authorList>
    </citation>
    <scope>NUCLEOTIDE SEQUENCE [LARGE SCALE GENOMIC DNA]</scope>
    <source>
        <strain evidence="2 3">AK4</strain>
    </source>
</reference>
<evidence type="ECO:0000313" key="3">
    <source>
        <dbReference type="Proteomes" id="UP000009881"/>
    </source>
</evidence>
<keyword evidence="3" id="KW-1185">Reference proteome</keyword>
<feature type="compositionally biased region" description="Polar residues" evidence="1">
    <location>
        <begin position="30"/>
        <end position="39"/>
    </location>
</feature>
<gene>
    <name evidence="2" type="ORF">C882_3173</name>
</gene>
<dbReference type="EMBL" id="ANHY01000004">
    <property type="protein sequence ID" value="EKV32109.1"/>
    <property type="molecule type" value="Genomic_DNA"/>
</dbReference>